<comment type="caution">
    <text evidence="2">The sequence shown here is derived from an EMBL/GenBank/DDBJ whole genome shotgun (WGS) entry which is preliminary data.</text>
</comment>
<organism evidence="2 3">
    <name type="scientific">Sparassis crispa</name>
    <dbReference type="NCBI Taxonomy" id="139825"/>
    <lineage>
        <taxon>Eukaryota</taxon>
        <taxon>Fungi</taxon>
        <taxon>Dikarya</taxon>
        <taxon>Basidiomycota</taxon>
        <taxon>Agaricomycotina</taxon>
        <taxon>Agaricomycetes</taxon>
        <taxon>Polyporales</taxon>
        <taxon>Sparassidaceae</taxon>
        <taxon>Sparassis</taxon>
    </lineage>
</organism>
<evidence type="ECO:0000313" key="1">
    <source>
        <dbReference type="EMBL" id="GBE89191.1"/>
    </source>
</evidence>
<reference evidence="2 3" key="1">
    <citation type="journal article" date="2018" name="Sci. Rep.">
        <title>Genome sequence of the cauliflower mushroom Sparassis crispa (Hanabiratake) and its association with beneficial usage.</title>
        <authorList>
            <person name="Kiyama R."/>
            <person name="Furutani Y."/>
            <person name="Kawaguchi K."/>
            <person name="Nakanishi T."/>
        </authorList>
    </citation>
    <scope>NUCLEOTIDE SEQUENCE [LARGE SCALE GENOMIC DNA]</scope>
</reference>
<dbReference type="InParanoid" id="A0A401H437"/>
<protein>
    <submittedName>
        <fullName evidence="2">Uncharacterized protein</fullName>
    </submittedName>
</protein>
<evidence type="ECO:0000313" key="3">
    <source>
        <dbReference type="Proteomes" id="UP000287166"/>
    </source>
</evidence>
<accession>A0A401H437</accession>
<dbReference type="GeneID" id="38786108"/>
<name>A0A401H437_9APHY</name>
<dbReference type="EMBL" id="BFAD01000015">
    <property type="protein sequence ID" value="GBE89191.1"/>
    <property type="molecule type" value="Genomic_DNA"/>
</dbReference>
<keyword evidence="3" id="KW-1185">Reference proteome</keyword>
<dbReference type="AlphaFoldDB" id="A0A401H437"/>
<sequence length="103" mass="11343">MTNILNYLKMSMEKVGYCPPLRFRAFHRERTFEVQEDSVSRSRAILCHAKNTKEVYYQFTDQGEAAAVESPPEAVATPAPAAVPVTVPAAPVSACPLGLKMFP</sequence>
<gene>
    <name evidence="1" type="ORF">SCP_1501990</name>
    <name evidence="2" type="ORF">SCP_1502140</name>
</gene>
<proteinExistence type="predicted"/>
<evidence type="ECO:0000313" key="2">
    <source>
        <dbReference type="EMBL" id="GBE89206.1"/>
    </source>
</evidence>
<dbReference type="Proteomes" id="UP000287166">
    <property type="component" value="Unassembled WGS sequence"/>
</dbReference>
<dbReference type="STRING" id="139825.A0A401H437"/>
<dbReference type="RefSeq" id="XP_027620104.1">
    <property type="nucleotide sequence ID" value="XM_027764303.1"/>
</dbReference>
<dbReference type="EMBL" id="BFAD01000015">
    <property type="protein sequence ID" value="GBE89206.1"/>
    <property type="molecule type" value="Genomic_DNA"/>
</dbReference>